<dbReference type="PANTHER" id="PTHR35340:SF6">
    <property type="entry name" value="ASST-DOMAIN-CONTAINING PROTEIN"/>
    <property type="match status" value="1"/>
</dbReference>
<dbReference type="PANTHER" id="PTHR35340">
    <property type="entry name" value="PQQ ENZYME REPEAT PROTEIN-RELATED"/>
    <property type="match status" value="1"/>
</dbReference>
<gene>
    <name evidence="1" type="ORF">PRZ48_004381</name>
</gene>
<keyword evidence="2" id="KW-1185">Reference proteome</keyword>
<sequence>MTITRTGADLAPGYVFMTPWPTDNEIHQSGGFIMTVDGDMIYALPINGMHDFRVQEYNESSYLTYWNGLNAPFPQVGKGYGQVTFADTSYSNFSVRPDLGINTLQQDNPQWTGGEVDIHEAEITDGYFAEIDIATNEVLYEWRALDHIDQIPLNSSRQPLISIIGNGTKANPWDWIHMNAVQLLSLSGKDYYLVDARHTFSVFLVDPTDGRLVWNFDGETGGDFGPVPERGQFRWQHDTRAFNVTEDGLELRLFDNHNAELFNGTDQSKAVIFHLQTPPNKGISPQLIKRIDHGSYGEPYYADSMGSYNLLPNGNEIVGWGQVATSSEYGPDGDLRWEASFGTPGLVFSYRFYKNEWHATPAAWDPSLVVEEGKAYVSWNGATDIEAWKVYTGISENSLQCAGVARKKGFETFFTVPANASYMQVGAIQGGEEVRRTSIVQA</sequence>
<evidence type="ECO:0000313" key="2">
    <source>
        <dbReference type="Proteomes" id="UP001305779"/>
    </source>
</evidence>
<proteinExistence type="predicted"/>
<accession>A0ABR0EQT2</accession>
<dbReference type="EMBL" id="JAXOVC010000003">
    <property type="protein sequence ID" value="KAK4503466.1"/>
    <property type="molecule type" value="Genomic_DNA"/>
</dbReference>
<name>A0ABR0EQT2_ZASCE</name>
<dbReference type="InterPro" id="IPR039535">
    <property type="entry name" value="ASST-like"/>
</dbReference>
<dbReference type="Pfam" id="PF14269">
    <property type="entry name" value="Arylsulfotran_2"/>
    <property type="match status" value="1"/>
</dbReference>
<dbReference type="Proteomes" id="UP001305779">
    <property type="component" value="Unassembled WGS sequence"/>
</dbReference>
<evidence type="ECO:0000313" key="1">
    <source>
        <dbReference type="EMBL" id="KAK4503466.1"/>
    </source>
</evidence>
<protein>
    <recommendedName>
        <fullName evidence="3">Arylsulfotransferase</fullName>
    </recommendedName>
</protein>
<dbReference type="InterPro" id="IPR053143">
    <property type="entry name" value="Arylsulfate_ST"/>
</dbReference>
<evidence type="ECO:0008006" key="3">
    <source>
        <dbReference type="Google" id="ProtNLM"/>
    </source>
</evidence>
<reference evidence="1 2" key="1">
    <citation type="journal article" date="2023" name="G3 (Bethesda)">
        <title>A chromosome-level genome assembly of Zasmidium syzygii isolated from banana leaves.</title>
        <authorList>
            <person name="van Westerhoven A.C."/>
            <person name="Mehrabi R."/>
            <person name="Talebi R."/>
            <person name="Steentjes M.B.F."/>
            <person name="Corcolon B."/>
            <person name="Chong P.A."/>
            <person name="Kema G.H.J."/>
            <person name="Seidl M.F."/>
        </authorList>
    </citation>
    <scope>NUCLEOTIDE SEQUENCE [LARGE SCALE GENOMIC DNA]</scope>
    <source>
        <strain evidence="1 2">P124</strain>
    </source>
</reference>
<comment type="caution">
    <text evidence="1">The sequence shown here is derived from an EMBL/GenBank/DDBJ whole genome shotgun (WGS) entry which is preliminary data.</text>
</comment>
<organism evidence="1 2">
    <name type="scientific">Zasmidium cellare</name>
    <name type="common">Wine cellar mold</name>
    <name type="synonym">Racodium cellare</name>
    <dbReference type="NCBI Taxonomy" id="395010"/>
    <lineage>
        <taxon>Eukaryota</taxon>
        <taxon>Fungi</taxon>
        <taxon>Dikarya</taxon>
        <taxon>Ascomycota</taxon>
        <taxon>Pezizomycotina</taxon>
        <taxon>Dothideomycetes</taxon>
        <taxon>Dothideomycetidae</taxon>
        <taxon>Mycosphaerellales</taxon>
        <taxon>Mycosphaerellaceae</taxon>
        <taxon>Zasmidium</taxon>
    </lineage>
</organism>